<evidence type="ECO:0000313" key="3">
    <source>
        <dbReference type="Proteomes" id="UP001469553"/>
    </source>
</evidence>
<reference evidence="2 3" key="1">
    <citation type="submission" date="2021-06" db="EMBL/GenBank/DDBJ databases">
        <authorList>
            <person name="Palmer J.M."/>
        </authorList>
    </citation>
    <scope>NUCLEOTIDE SEQUENCE [LARGE SCALE GENOMIC DNA]</scope>
    <source>
        <strain evidence="2 3">AS_MEX2019</strain>
        <tissue evidence="2">Muscle</tissue>
    </source>
</reference>
<comment type="caution">
    <text evidence="2">The sequence shown here is derived from an EMBL/GenBank/DDBJ whole genome shotgun (WGS) entry which is preliminary data.</text>
</comment>
<organism evidence="2 3">
    <name type="scientific">Ameca splendens</name>
    <dbReference type="NCBI Taxonomy" id="208324"/>
    <lineage>
        <taxon>Eukaryota</taxon>
        <taxon>Metazoa</taxon>
        <taxon>Chordata</taxon>
        <taxon>Craniata</taxon>
        <taxon>Vertebrata</taxon>
        <taxon>Euteleostomi</taxon>
        <taxon>Actinopterygii</taxon>
        <taxon>Neopterygii</taxon>
        <taxon>Teleostei</taxon>
        <taxon>Neoteleostei</taxon>
        <taxon>Acanthomorphata</taxon>
        <taxon>Ovalentaria</taxon>
        <taxon>Atherinomorphae</taxon>
        <taxon>Cyprinodontiformes</taxon>
        <taxon>Goodeidae</taxon>
        <taxon>Ameca</taxon>
    </lineage>
</organism>
<feature type="region of interest" description="Disordered" evidence="1">
    <location>
        <begin position="1"/>
        <end position="25"/>
    </location>
</feature>
<name>A0ABV0Z2D7_9TELE</name>
<sequence>MEEVFGDSGLVLASPGNKPNQRSSTFVLAAPVPSSCHRRRRRLRDASVPVPEGCANASSPLPEGLITTSFCSPASPASFLASSLQLDPVQRTPADPVECPHDASALTSAEGRLPTSISASPEFRFNASASVSAEGRLQAPDSTAAHPDASTSVSAEGRLLLPSSNQRRRLPSKPAAASAEQPVPAVSRDELSAYAVKLPCLPDQIM</sequence>
<accession>A0ABV0Z2D7</accession>
<dbReference type="EMBL" id="JAHRIP010049381">
    <property type="protein sequence ID" value="MEQ2300359.1"/>
    <property type="molecule type" value="Genomic_DNA"/>
</dbReference>
<feature type="region of interest" description="Disordered" evidence="1">
    <location>
        <begin position="134"/>
        <end position="188"/>
    </location>
</feature>
<gene>
    <name evidence="2" type="ORF">AMECASPLE_024596</name>
</gene>
<proteinExistence type="predicted"/>
<keyword evidence="3" id="KW-1185">Reference proteome</keyword>
<evidence type="ECO:0000256" key="1">
    <source>
        <dbReference type="SAM" id="MobiDB-lite"/>
    </source>
</evidence>
<protein>
    <submittedName>
        <fullName evidence="2">Uncharacterized protein</fullName>
    </submittedName>
</protein>
<dbReference type="Proteomes" id="UP001469553">
    <property type="component" value="Unassembled WGS sequence"/>
</dbReference>
<feature type="region of interest" description="Disordered" evidence="1">
    <location>
        <begin position="38"/>
        <end position="59"/>
    </location>
</feature>
<evidence type="ECO:0000313" key="2">
    <source>
        <dbReference type="EMBL" id="MEQ2300359.1"/>
    </source>
</evidence>